<dbReference type="GO" id="GO:0005886">
    <property type="term" value="C:plasma membrane"/>
    <property type="evidence" value="ECO:0007669"/>
    <property type="project" value="UniProtKB-SubCell"/>
</dbReference>
<accession>A0A926DR57</accession>
<evidence type="ECO:0000256" key="1">
    <source>
        <dbReference type="ARBA" id="ARBA00004651"/>
    </source>
</evidence>
<feature type="transmembrane region" description="Helical" evidence="7">
    <location>
        <begin position="797"/>
        <end position="824"/>
    </location>
</feature>
<keyword evidence="3 7" id="KW-0812">Transmembrane</keyword>
<name>A0A926DR57_9FIRM</name>
<dbReference type="AlphaFoldDB" id="A0A926DR57"/>
<feature type="transmembrane region" description="Helical" evidence="7">
    <location>
        <begin position="299"/>
        <end position="326"/>
    </location>
</feature>
<dbReference type="GO" id="GO:0022857">
    <property type="term" value="F:transmembrane transporter activity"/>
    <property type="evidence" value="ECO:0007669"/>
    <property type="project" value="TreeGrafter"/>
</dbReference>
<gene>
    <name evidence="9" type="ORF">H8730_03095</name>
</gene>
<comment type="subcellular location">
    <subcellularLocation>
        <location evidence="1">Cell membrane</location>
        <topology evidence="1">Multi-pass membrane protein</topology>
    </subcellularLocation>
</comment>
<keyword evidence="4 7" id="KW-1133">Transmembrane helix</keyword>
<feature type="transmembrane region" description="Helical" evidence="7">
    <location>
        <begin position="713"/>
        <end position="734"/>
    </location>
</feature>
<dbReference type="EMBL" id="JACRSQ010000003">
    <property type="protein sequence ID" value="MBC8542533.1"/>
    <property type="molecule type" value="Genomic_DNA"/>
</dbReference>
<feature type="domain" description="ABC3 transporter permease C-terminal" evidence="8">
    <location>
        <begin position="258"/>
        <end position="364"/>
    </location>
</feature>
<feature type="transmembrane region" description="Helical" evidence="7">
    <location>
        <begin position="765"/>
        <end position="785"/>
    </location>
</feature>
<keyword evidence="10" id="KW-1185">Reference proteome</keyword>
<comment type="caution">
    <text evidence="9">The sequence shown here is derived from an EMBL/GenBank/DDBJ whole genome shotgun (WGS) entry which is preliminary data.</text>
</comment>
<evidence type="ECO:0000256" key="7">
    <source>
        <dbReference type="SAM" id="Phobius"/>
    </source>
</evidence>
<dbReference type="InterPro" id="IPR003838">
    <property type="entry name" value="ABC3_permease_C"/>
</dbReference>
<evidence type="ECO:0000256" key="3">
    <source>
        <dbReference type="ARBA" id="ARBA00022692"/>
    </source>
</evidence>
<evidence type="ECO:0000313" key="9">
    <source>
        <dbReference type="EMBL" id="MBC8542533.1"/>
    </source>
</evidence>
<reference evidence="9" key="1">
    <citation type="submission" date="2020-08" db="EMBL/GenBank/DDBJ databases">
        <title>Genome public.</title>
        <authorList>
            <person name="Liu C."/>
            <person name="Sun Q."/>
        </authorList>
    </citation>
    <scope>NUCLEOTIDE SEQUENCE</scope>
    <source>
        <strain evidence="9">NSJ-32</strain>
    </source>
</reference>
<dbReference type="RefSeq" id="WP_177719348.1">
    <property type="nucleotide sequence ID" value="NZ_JACRSQ010000003.1"/>
</dbReference>
<organism evidence="9 10">
    <name type="scientific">Bianquea renquensis</name>
    <dbReference type="NCBI Taxonomy" id="2763661"/>
    <lineage>
        <taxon>Bacteria</taxon>
        <taxon>Bacillati</taxon>
        <taxon>Bacillota</taxon>
        <taxon>Clostridia</taxon>
        <taxon>Eubacteriales</taxon>
        <taxon>Bianqueaceae</taxon>
        <taxon>Bianquea</taxon>
    </lineage>
</organism>
<protein>
    <submittedName>
        <fullName evidence="9">ABC transporter permease</fullName>
    </submittedName>
</protein>
<feature type="transmembrane region" description="Helical" evidence="7">
    <location>
        <begin position="20"/>
        <end position="40"/>
    </location>
</feature>
<feature type="transmembrane region" description="Helical" evidence="7">
    <location>
        <begin position="253"/>
        <end position="278"/>
    </location>
</feature>
<feature type="transmembrane region" description="Helical" evidence="7">
    <location>
        <begin position="338"/>
        <end position="365"/>
    </location>
</feature>
<evidence type="ECO:0000256" key="4">
    <source>
        <dbReference type="ARBA" id="ARBA00022989"/>
    </source>
</evidence>
<dbReference type="PANTHER" id="PTHR30572:SF4">
    <property type="entry name" value="ABC TRANSPORTER PERMEASE YTRF"/>
    <property type="match status" value="1"/>
</dbReference>
<evidence type="ECO:0000256" key="6">
    <source>
        <dbReference type="ARBA" id="ARBA00038076"/>
    </source>
</evidence>
<proteinExistence type="inferred from homology"/>
<keyword evidence="2" id="KW-1003">Cell membrane</keyword>
<keyword evidence="5 7" id="KW-0472">Membrane</keyword>
<comment type="similarity">
    <text evidence="6">Belongs to the ABC-4 integral membrane protein family.</text>
</comment>
<evidence type="ECO:0000256" key="2">
    <source>
        <dbReference type="ARBA" id="ARBA00022475"/>
    </source>
</evidence>
<sequence length="844" mass="94088">MKASWLLAVRYLIQHKKETLIATLCIAILTSGILAIQLFYQSSVYTYGVQRDERNGAYTCTIFNADYEQVRKERDTLAQNGSGLSQATAPIVCQGIVEEMTPYLGYMDETMRKLRNIRLLEGRMPEGEDEVAAEIDTLYIIAPDAAVGDRIPLTIQTEAGVENREYVLTGILSEYMTTCSYDIQNFYSIQKAEVKTAFPGVLLSREQPDCLYACICTSDTEGPLKTYGGQYDENIFALYPDSIEETQIRNARIISLALTLFVWIVMLVGILNLVEITFSSRKRYIQLLRCVGMDKRRTVAIFILQGGILSGISYILGCGLGIALLYGILGVSRGFGQVFYPVFGATPFLITAAVSIISVVAGYALKAGRQVRSMPLDERTEKKRRLRRNSRKYPQSLSSLWDKANIVKHRKQNILVVLLHFGCAFVLVFGFYLAEFNGMSLYYFMKEKFDTLEYEILIPQGTVTTLGSTVPVKMGVTGETIQWLREKPAVQIEFCGNIITNNMHIVYEAESDIPESLHGYLPWSPRNEGEPSVLQSMADAGYTDQEDFFPYPIGGIDRQQVEAFIPYLEGNLDIDAFEAGRELIAVGGGYSIGDEVRLSLPVVSTAALNYQEPLKGNVEIHWYTATVTAALKSDRKIDNFPSGLLFSYGVMKEADPRLMYDEVVAYTSPETNPEIAEKVMRQATAKSYQVELNSRNRIYAKYEGTINEVKVPVYLILVLFMALSTIALALINVIKMKNNLQGYTLFRAIGLDGKQLRRLLIHENVSNGGFGILTGGVCAFALAAADCLRWPTIYPGTSALFATMVGLFALLALVMLLINVGICVPVQKWILKKAVVHALQEVDY</sequence>
<evidence type="ECO:0000313" key="10">
    <source>
        <dbReference type="Proteomes" id="UP000657006"/>
    </source>
</evidence>
<dbReference type="InterPro" id="IPR050250">
    <property type="entry name" value="Macrolide_Exporter_MacB"/>
</dbReference>
<dbReference type="Pfam" id="PF02687">
    <property type="entry name" value="FtsX"/>
    <property type="match status" value="1"/>
</dbReference>
<feature type="transmembrane region" description="Helical" evidence="7">
    <location>
        <begin position="413"/>
        <end position="434"/>
    </location>
</feature>
<dbReference type="Proteomes" id="UP000657006">
    <property type="component" value="Unassembled WGS sequence"/>
</dbReference>
<evidence type="ECO:0000259" key="8">
    <source>
        <dbReference type="Pfam" id="PF02687"/>
    </source>
</evidence>
<dbReference type="PANTHER" id="PTHR30572">
    <property type="entry name" value="MEMBRANE COMPONENT OF TRANSPORTER-RELATED"/>
    <property type="match status" value="1"/>
</dbReference>
<evidence type="ECO:0000256" key="5">
    <source>
        <dbReference type="ARBA" id="ARBA00023136"/>
    </source>
</evidence>